<gene>
    <name evidence="2" type="ORF">J1605_017861</name>
</gene>
<dbReference type="EMBL" id="JAIQCJ010000351">
    <property type="protein sequence ID" value="KAJ8796643.1"/>
    <property type="molecule type" value="Genomic_DNA"/>
</dbReference>
<dbReference type="Proteomes" id="UP001159641">
    <property type="component" value="Unassembled WGS sequence"/>
</dbReference>
<evidence type="ECO:0000256" key="1">
    <source>
        <dbReference type="SAM" id="MobiDB-lite"/>
    </source>
</evidence>
<organism evidence="2 3">
    <name type="scientific">Eschrichtius robustus</name>
    <name type="common">California gray whale</name>
    <name type="synonym">Eschrichtius gibbosus</name>
    <dbReference type="NCBI Taxonomy" id="9764"/>
    <lineage>
        <taxon>Eukaryota</taxon>
        <taxon>Metazoa</taxon>
        <taxon>Chordata</taxon>
        <taxon>Craniata</taxon>
        <taxon>Vertebrata</taxon>
        <taxon>Euteleostomi</taxon>
        <taxon>Mammalia</taxon>
        <taxon>Eutheria</taxon>
        <taxon>Laurasiatheria</taxon>
        <taxon>Artiodactyla</taxon>
        <taxon>Whippomorpha</taxon>
        <taxon>Cetacea</taxon>
        <taxon>Mysticeti</taxon>
        <taxon>Eschrichtiidae</taxon>
        <taxon>Eschrichtius</taxon>
    </lineage>
</organism>
<feature type="compositionally biased region" description="Polar residues" evidence="1">
    <location>
        <begin position="71"/>
        <end position="92"/>
    </location>
</feature>
<feature type="region of interest" description="Disordered" evidence="1">
    <location>
        <begin position="64"/>
        <end position="105"/>
    </location>
</feature>
<protein>
    <submittedName>
        <fullName evidence="2">Uncharacterized protein</fullName>
    </submittedName>
</protein>
<name>A0AB34HWJ6_ESCRO</name>
<proteinExistence type="predicted"/>
<feature type="compositionally biased region" description="Polar residues" evidence="1">
    <location>
        <begin position="173"/>
        <end position="183"/>
    </location>
</feature>
<feature type="region of interest" description="Disordered" evidence="1">
    <location>
        <begin position="170"/>
        <end position="197"/>
    </location>
</feature>
<sequence length="197" mass="21462">MLWDQIEVVLAQHLNVINATELSTFMVNELASKASWGSSLNPEDVSCLRLLTQYAPAEVGLRRSRRGLSSQVPKQQDVTLDTGVSTLHSGVPTSKPPAGLKPAPSPALRPPCKAVSMTDAVLCPVHVPVLPRLAYLLSGDAPKRFIHAGPFPRTQERKPYRGMWEGMTDHRVTSSSPAKSNSVRAPRTLSHLTVTRL</sequence>
<keyword evidence="3" id="KW-1185">Reference proteome</keyword>
<reference evidence="2 3" key="1">
    <citation type="submission" date="2022-11" db="EMBL/GenBank/DDBJ databases">
        <title>Whole genome sequence of Eschrichtius robustus ER-17-0199.</title>
        <authorList>
            <person name="Bruniche-Olsen A."/>
            <person name="Black A.N."/>
            <person name="Fields C.J."/>
            <person name="Walden K."/>
            <person name="Dewoody J.A."/>
        </authorList>
    </citation>
    <scope>NUCLEOTIDE SEQUENCE [LARGE SCALE GENOMIC DNA]</scope>
    <source>
        <strain evidence="2">ER-17-0199</strain>
        <tissue evidence="2">Blubber</tissue>
    </source>
</reference>
<evidence type="ECO:0000313" key="2">
    <source>
        <dbReference type="EMBL" id="KAJ8796643.1"/>
    </source>
</evidence>
<comment type="caution">
    <text evidence="2">The sequence shown here is derived from an EMBL/GenBank/DDBJ whole genome shotgun (WGS) entry which is preliminary data.</text>
</comment>
<evidence type="ECO:0000313" key="3">
    <source>
        <dbReference type="Proteomes" id="UP001159641"/>
    </source>
</evidence>
<accession>A0AB34HWJ6</accession>
<dbReference type="AlphaFoldDB" id="A0AB34HWJ6"/>